<dbReference type="PANTHER" id="PTHR10574">
    <property type="entry name" value="NETRIN/LAMININ-RELATED"/>
    <property type="match status" value="1"/>
</dbReference>
<evidence type="ECO:0000256" key="10">
    <source>
        <dbReference type="ARBA" id="ARBA00023292"/>
    </source>
</evidence>
<dbReference type="InterPro" id="IPR050440">
    <property type="entry name" value="Laminin/Netrin_ECM"/>
</dbReference>
<name>A0A6G1S5Q3_9ACAR</name>
<feature type="disulfide bond" evidence="11">
    <location>
        <begin position="234"/>
        <end position="251"/>
    </location>
</feature>
<dbReference type="Gene3D" id="2.10.25.10">
    <property type="entry name" value="Laminin"/>
    <property type="match status" value="4"/>
</dbReference>
<comment type="subcellular location">
    <subcellularLocation>
        <location evidence="1">Secreted</location>
        <location evidence="1">Extracellular space</location>
        <location evidence="1">Extracellular matrix</location>
        <location evidence="1">Basement membrane</location>
    </subcellularLocation>
</comment>
<feature type="chain" id="PRO_5026247346" evidence="14">
    <location>
        <begin position="24"/>
        <end position="928"/>
    </location>
</feature>
<dbReference type="PANTHER" id="PTHR10574:SF444">
    <property type="entry name" value="BASEMENT MEMBRANE-SPECIFIC HEPARAN SULFATE PROTEOGLYCAN CORE PROTEIN"/>
    <property type="match status" value="1"/>
</dbReference>
<dbReference type="GO" id="GO:0009887">
    <property type="term" value="P:animal organ morphogenesis"/>
    <property type="evidence" value="ECO:0007669"/>
    <property type="project" value="TreeGrafter"/>
</dbReference>
<feature type="signal peptide" evidence="14">
    <location>
        <begin position="1"/>
        <end position="23"/>
    </location>
</feature>
<evidence type="ECO:0000256" key="2">
    <source>
        <dbReference type="ARBA" id="ARBA00022525"/>
    </source>
</evidence>
<keyword evidence="7 12" id="KW-0175">Coiled coil</keyword>
<keyword evidence="4 14" id="KW-0732">Signal</keyword>
<dbReference type="CDD" id="cd00055">
    <property type="entry name" value="EGF_Lam"/>
    <property type="match status" value="4"/>
</dbReference>
<evidence type="ECO:0000256" key="9">
    <source>
        <dbReference type="ARBA" id="ARBA00023180"/>
    </source>
</evidence>
<dbReference type="SUPFAM" id="SSF57196">
    <property type="entry name" value="EGF/Laminin"/>
    <property type="match status" value="4"/>
</dbReference>
<proteinExistence type="predicted"/>
<feature type="disulfide bond" evidence="11">
    <location>
        <begin position="301"/>
        <end position="310"/>
    </location>
</feature>
<evidence type="ECO:0000256" key="12">
    <source>
        <dbReference type="SAM" id="Coils"/>
    </source>
</evidence>
<feature type="domain" description="Laminin EGF-like" evidence="15">
    <location>
        <begin position="181"/>
        <end position="231"/>
    </location>
</feature>
<feature type="region of interest" description="Disordered" evidence="13">
    <location>
        <begin position="48"/>
        <end position="81"/>
    </location>
</feature>
<feature type="domain" description="Laminin EGF-like" evidence="15">
    <location>
        <begin position="280"/>
        <end position="326"/>
    </location>
</feature>
<feature type="disulfide bond" evidence="11">
    <location>
        <begin position="282"/>
        <end position="299"/>
    </location>
</feature>
<evidence type="ECO:0000259" key="15">
    <source>
        <dbReference type="PROSITE" id="PS50027"/>
    </source>
</evidence>
<dbReference type="PROSITE" id="PS01248">
    <property type="entry name" value="EGF_LAM_1"/>
    <property type="match status" value="2"/>
</dbReference>
<feature type="disulfide bond" evidence="11">
    <location>
        <begin position="204"/>
        <end position="213"/>
    </location>
</feature>
<dbReference type="GO" id="GO:0005604">
    <property type="term" value="C:basement membrane"/>
    <property type="evidence" value="ECO:0007669"/>
    <property type="project" value="UniProtKB-SubCell"/>
</dbReference>
<evidence type="ECO:0000256" key="4">
    <source>
        <dbReference type="ARBA" id="ARBA00022729"/>
    </source>
</evidence>
<keyword evidence="2" id="KW-0964">Secreted</keyword>
<gene>
    <name evidence="16" type="primary">Lamb2_1</name>
    <name evidence="16" type="ORF">g.8201</name>
</gene>
<sequence>MLMNVKYILTLVVVVLVIETGSSQGYQSEQGQDIRVVETRRKITTTTLTEDNVIDNKPVPNNDQLNKPNPSDTGSDSEQVTSERVSYNISIIHSREPVPNSAGGSQSTDRKFTCPDNQFGNVVIGCRKCQCNDNIDLTDSGNCDPFTGKCLKCLYNTEGDHCERCKSNYTGDATKQLCRECVCNQLGTDPNGDPCHPLTGQCSCYPHVEGLDCSKCKLGYYNFSSGHGCQPCKCDSVGSSSIGCNDFDGKCDCNPGYGGLKCNECPLGQFGDPKVRCQMCNCNRDGSENQFCDVKTGQCKCHTGIGGEKCDRCARGYTGFFPNCESCGECFEQWDQVISVLKNQTQALLDRVKLLLEIGTTGAYAKEFTEIENKLERIKQILDNQKLDENAIRDLARQIDELSKLLKSLGKTLTEYEKEAESVTNRTIAVQDALRDFDKLADRLTILIDGLRENATQFKEWNVDSAYATILDSQNRSREAEKRVRDLKPLMLEQEQKRRMTENMLTSTAARYNSSSLQNEAILASLARQISELENNVPGINKLVCASTSTVNTCDQLCGGALCNKCGGLSCSEGATTKASNALDLAQQAWDLLNQKYNQSKLNLEAIMAAKNMSEEALRQAKLVMTDCEFQKSKFDKIGNELNGIMDGVDKFSLMEGARPAEVRTLGTECLALSISLKPEQILDLARRINETISSLTNIEKIHQATAGDLATAEQLHQQADRAKEAADNILETVEQVLKMLQLAAMEQAKAATAIAAASKEMEAAQSDLQEISTETELLVKIVLELTEAIKKLKDRLNELRKKYAQNELYVSQAKAAADEASKLADQAEKGADELEDKVKLAEEKLRNKGRLNGEMKDRAERLKNDALQLADEIRMRMDLLRELDDMFDESVKRVKDYQDIVDDLHKQMNQYLKDIDQKAQYYRECQT</sequence>
<evidence type="ECO:0000313" key="16">
    <source>
        <dbReference type="EMBL" id="MDE45292.1"/>
    </source>
</evidence>
<evidence type="ECO:0000256" key="13">
    <source>
        <dbReference type="SAM" id="MobiDB-lite"/>
    </source>
</evidence>
<feature type="compositionally biased region" description="Polar residues" evidence="13">
    <location>
        <begin position="59"/>
        <end position="81"/>
    </location>
</feature>
<comment type="caution">
    <text evidence="11">Lacks conserved residue(s) required for the propagation of feature annotation.</text>
</comment>
<evidence type="ECO:0000256" key="8">
    <source>
        <dbReference type="ARBA" id="ARBA00023157"/>
    </source>
</evidence>
<evidence type="ECO:0000256" key="7">
    <source>
        <dbReference type="ARBA" id="ARBA00023054"/>
    </source>
</evidence>
<dbReference type="SMART" id="SM00180">
    <property type="entry name" value="EGF_Lam"/>
    <property type="match status" value="4"/>
</dbReference>
<dbReference type="FunFam" id="2.10.25.10:FF:000224">
    <property type="entry name" value="Usherin"/>
    <property type="match status" value="1"/>
</dbReference>
<dbReference type="AlphaFoldDB" id="A0A6G1S5Q3"/>
<feature type="disulfide bond" evidence="11">
    <location>
        <begin position="253"/>
        <end position="262"/>
    </location>
</feature>
<keyword evidence="9" id="KW-0325">Glycoprotein</keyword>
<keyword evidence="5" id="KW-0677">Repeat</keyword>
<evidence type="ECO:0000256" key="1">
    <source>
        <dbReference type="ARBA" id="ARBA00004302"/>
    </source>
</evidence>
<dbReference type="SUPFAM" id="SSF58104">
    <property type="entry name" value="Methyl-accepting chemotaxis protein (MCP) signaling domain"/>
    <property type="match status" value="1"/>
</dbReference>
<dbReference type="PROSITE" id="PS50027">
    <property type="entry name" value="EGF_LAM_2"/>
    <property type="match status" value="4"/>
</dbReference>
<keyword evidence="6" id="KW-0084">Basement membrane</keyword>
<evidence type="ECO:0000256" key="3">
    <source>
        <dbReference type="ARBA" id="ARBA00022530"/>
    </source>
</evidence>
<organism evidence="16">
    <name type="scientific">Aceria tosichella</name>
    <name type="common">wheat curl mite</name>
    <dbReference type="NCBI Taxonomy" id="561515"/>
    <lineage>
        <taxon>Eukaryota</taxon>
        <taxon>Metazoa</taxon>
        <taxon>Ecdysozoa</taxon>
        <taxon>Arthropoda</taxon>
        <taxon>Chelicerata</taxon>
        <taxon>Arachnida</taxon>
        <taxon>Acari</taxon>
        <taxon>Acariformes</taxon>
        <taxon>Trombidiformes</taxon>
        <taxon>Prostigmata</taxon>
        <taxon>Eupodina</taxon>
        <taxon>Eriophyoidea</taxon>
        <taxon>Eriophyidae</taxon>
        <taxon>Eriophyinae</taxon>
        <taxon>Aceriini</taxon>
        <taxon>Aceria</taxon>
    </lineage>
</organism>
<feature type="coiled-coil region" evidence="12">
    <location>
        <begin position="713"/>
        <end position="915"/>
    </location>
</feature>
<reference evidence="16" key="1">
    <citation type="submission" date="2018-10" db="EMBL/GenBank/DDBJ databases">
        <title>Transcriptome assembly of Aceria tosichella (Wheat curl mite) Type 2.</title>
        <authorList>
            <person name="Scully E.D."/>
            <person name="Geib S.M."/>
            <person name="Palmer N.A."/>
            <person name="Gupta A.K."/>
            <person name="Sarath G."/>
            <person name="Tatineni S."/>
        </authorList>
    </citation>
    <scope>NUCLEOTIDE SEQUENCE</scope>
    <source>
        <strain evidence="16">LincolnNE</strain>
    </source>
</reference>
<dbReference type="InterPro" id="IPR002049">
    <property type="entry name" value="LE_dom"/>
</dbReference>
<evidence type="ECO:0000256" key="14">
    <source>
        <dbReference type="SAM" id="SignalP"/>
    </source>
</evidence>
<evidence type="ECO:0000256" key="11">
    <source>
        <dbReference type="PROSITE-ProRule" id="PRU00460"/>
    </source>
</evidence>
<protein>
    <submittedName>
        <fullName evidence="16">Laminin subunit beta-2</fullName>
    </submittedName>
</protein>
<keyword evidence="10 11" id="KW-0424">Laminin EGF-like domain</keyword>
<feature type="coiled-coil region" evidence="12">
    <location>
        <begin position="368"/>
        <end position="426"/>
    </location>
</feature>
<feature type="disulfide bond" evidence="11">
    <location>
        <begin position="153"/>
        <end position="162"/>
    </location>
</feature>
<dbReference type="Pfam" id="PF00053">
    <property type="entry name" value="EGF_laminin"/>
    <property type="match status" value="4"/>
</dbReference>
<dbReference type="GO" id="GO:0009888">
    <property type="term" value="P:tissue development"/>
    <property type="evidence" value="ECO:0007669"/>
    <property type="project" value="TreeGrafter"/>
</dbReference>
<dbReference type="PRINTS" id="PR00011">
    <property type="entry name" value="EGFLAMININ"/>
</dbReference>
<evidence type="ECO:0000256" key="6">
    <source>
        <dbReference type="ARBA" id="ARBA00022869"/>
    </source>
</evidence>
<dbReference type="EMBL" id="GGYP01000521">
    <property type="protein sequence ID" value="MDE45292.1"/>
    <property type="molecule type" value="Transcribed_RNA"/>
</dbReference>
<feature type="disulfide bond" evidence="11">
    <location>
        <begin position="232"/>
        <end position="244"/>
    </location>
</feature>
<accession>A0A6G1S5Q3</accession>
<keyword evidence="8 11" id="KW-1015">Disulfide bond</keyword>
<keyword evidence="3" id="KW-0272">Extracellular matrix</keyword>
<feature type="domain" description="Laminin EGF-like" evidence="15">
    <location>
        <begin position="232"/>
        <end position="279"/>
    </location>
</feature>
<dbReference type="FunFam" id="2.10.25.10:FF:000135">
    <property type="entry name" value="Laminin subunit beta 4"/>
    <property type="match status" value="1"/>
</dbReference>
<feature type="domain" description="Laminin EGF-like" evidence="15">
    <location>
        <begin position="129"/>
        <end position="180"/>
    </location>
</feature>
<evidence type="ECO:0000256" key="5">
    <source>
        <dbReference type="ARBA" id="ARBA00022737"/>
    </source>
</evidence>
<dbReference type="FunFam" id="2.10.25.10:FF:000130">
    <property type="entry name" value="Laminin subunit beta 1"/>
    <property type="match status" value="1"/>
</dbReference>
<feature type="disulfide bond" evidence="11">
    <location>
        <begin position="280"/>
        <end position="292"/>
    </location>
</feature>